<keyword evidence="10" id="KW-1185">Reference proteome</keyword>
<dbReference type="EMBL" id="CP124545">
    <property type="protein sequence ID" value="WGV47963.2"/>
    <property type="molecule type" value="Genomic_DNA"/>
</dbReference>
<evidence type="ECO:0000256" key="2">
    <source>
        <dbReference type="ARBA" id="ARBA00009199"/>
    </source>
</evidence>
<name>A0A0C2ZS36_RHOER</name>
<dbReference type="EC" id="3.5.1.4" evidence="3"/>
<dbReference type="FunFam" id="3.90.1300.10:FF:000008">
    <property type="entry name" value="Amidase AmiC"/>
    <property type="match status" value="1"/>
</dbReference>
<protein>
    <recommendedName>
        <fullName evidence="3">amidase</fullName>
        <ecNumber evidence="3">3.5.1.4</ecNumber>
    </recommendedName>
</protein>
<dbReference type="Gene3D" id="3.90.1300.10">
    <property type="entry name" value="Amidase signature (AS) domain"/>
    <property type="match status" value="1"/>
</dbReference>
<evidence type="ECO:0000313" key="6">
    <source>
        <dbReference type="EMBL" id="KAB2583499.1"/>
    </source>
</evidence>
<dbReference type="GO" id="GO:0004040">
    <property type="term" value="F:amidase activity"/>
    <property type="evidence" value="ECO:0007669"/>
    <property type="project" value="UniProtKB-EC"/>
</dbReference>
<dbReference type="EMBL" id="MRBO01000545">
    <property type="protein sequence ID" value="KAB2583499.1"/>
    <property type="molecule type" value="Genomic_DNA"/>
</dbReference>
<evidence type="ECO:0000256" key="4">
    <source>
        <dbReference type="ARBA" id="ARBA00022801"/>
    </source>
</evidence>
<accession>A0A0C2ZS36</accession>
<organism evidence="6 9">
    <name type="scientific">Rhodococcus erythropolis</name>
    <name type="common">Arthrobacter picolinophilus</name>
    <dbReference type="NCBI Taxonomy" id="1833"/>
    <lineage>
        <taxon>Bacteria</taxon>
        <taxon>Bacillati</taxon>
        <taxon>Actinomycetota</taxon>
        <taxon>Actinomycetes</taxon>
        <taxon>Mycobacteriales</taxon>
        <taxon>Nocardiaceae</taxon>
        <taxon>Rhodococcus</taxon>
        <taxon>Rhodococcus erythropolis group</taxon>
    </lineage>
</organism>
<dbReference type="PANTHER" id="PTHR11895">
    <property type="entry name" value="TRANSAMIDASE"/>
    <property type="match status" value="1"/>
</dbReference>
<comment type="similarity">
    <text evidence="2">Belongs to the amidase family.</text>
</comment>
<dbReference type="Proteomes" id="UP001230933">
    <property type="component" value="Chromosome"/>
</dbReference>
<keyword evidence="4" id="KW-0378">Hydrolase</keyword>
<dbReference type="Proteomes" id="UP000325576">
    <property type="component" value="Unassembled WGS sequence"/>
</dbReference>
<dbReference type="InterPro" id="IPR000120">
    <property type="entry name" value="Amidase"/>
</dbReference>
<dbReference type="GeneID" id="57485860"/>
<reference evidence="7 10" key="2">
    <citation type="submission" date="2020-12" db="EMBL/GenBank/DDBJ databases">
        <title>Draft genome sequence of furan degrading bacterial strain FUR100.</title>
        <authorList>
            <person name="Woiski C."/>
        </authorList>
    </citation>
    <scope>NUCLEOTIDE SEQUENCE [LARGE SCALE GENOMIC DNA]</scope>
    <source>
        <strain evidence="7 10">FUR100</strain>
    </source>
</reference>
<dbReference type="Pfam" id="PF01425">
    <property type="entry name" value="Amidase"/>
    <property type="match status" value="1"/>
</dbReference>
<evidence type="ECO:0000256" key="1">
    <source>
        <dbReference type="ARBA" id="ARBA00001311"/>
    </source>
</evidence>
<dbReference type="SUPFAM" id="SSF75304">
    <property type="entry name" value="Amidase signature (AS) enzymes"/>
    <property type="match status" value="1"/>
</dbReference>
<dbReference type="InterPro" id="IPR023631">
    <property type="entry name" value="Amidase_dom"/>
</dbReference>
<feature type="domain" description="Amidase" evidence="5">
    <location>
        <begin position="27"/>
        <end position="453"/>
    </location>
</feature>
<dbReference type="RefSeq" id="WP_019744590.1">
    <property type="nucleotide sequence ID" value="NZ_BHXB01000001.1"/>
</dbReference>
<evidence type="ECO:0000313" key="9">
    <source>
        <dbReference type="Proteomes" id="UP000325576"/>
    </source>
</evidence>
<dbReference type="PANTHER" id="PTHR11895:SF7">
    <property type="entry name" value="GLUTAMYL-TRNA(GLN) AMIDOTRANSFERASE SUBUNIT A, MITOCHONDRIAL"/>
    <property type="match status" value="1"/>
</dbReference>
<dbReference type="Proteomes" id="UP000627573">
    <property type="component" value="Unassembled WGS sequence"/>
</dbReference>
<evidence type="ECO:0000256" key="3">
    <source>
        <dbReference type="ARBA" id="ARBA00012922"/>
    </source>
</evidence>
<dbReference type="PROSITE" id="PS00571">
    <property type="entry name" value="AMIDASES"/>
    <property type="match status" value="1"/>
</dbReference>
<proteinExistence type="inferred from homology"/>
<reference evidence="8" key="3">
    <citation type="submission" date="2023-08" db="EMBL/GenBank/DDBJ databases">
        <title>Isolation and Characterization of Rhodococcus erythropolis MGMM8.</title>
        <authorList>
            <person name="Diabankana R.G.C."/>
            <person name="Afordoanyi D.M."/>
            <person name="Validov S.Z."/>
        </authorList>
    </citation>
    <scope>NUCLEOTIDE SEQUENCE</scope>
    <source>
        <strain evidence="8">MGMM8</strain>
    </source>
</reference>
<reference evidence="6 9" key="1">
    <citation type="journal article" date="2017" name="Poromechanics V (2013)">
        <title>Genomic Characterization of the Arsenic-Tolerant Actinobacterium, &lt;i&gt;Rhodococcus erythropolis&lt;/i&gt; S43.</title>
        <authorList>
            <person name="Retamal-Morales G."/>
            <person name="Mehnert M."/>
            <person name="Schwabe R."/>
            <person name="Tischler D."/>
            <person name="Schloemann M."/>
            <person name="Levican G.J."/>
        </authorList>
    </citation>
    <scope>NUCLEOTIDE SEQUENCE [LARGE SCALE GENOMIC DNA]</scope>
    <source>
        <strain evidence="6 9">S43</strain>
    </source>
</reference>
<dbReference type="EMBL" id="JAECSB010000069">
    <property type="protein sequence ID" value="MBH5144777.1"/>
    <property type="molecule type" value="Genomic_DNA"/>
</dbReference>
<evidence type="ECO:0000313" key="10">
    <source>
        <dbReference type="Proteomes" id="UP000627573"/>
    </source>
</evidence>
<evidence type="ECO:0000313" key="7">
    <source>
        <dbReference type="EMBL" id="MBH5144777.1"/>
    </source>
</evidence>
<sequence length="477" mass="50946">MTEQNLHWLSATEMAASVASNSLSPNEIAEAMIQRVDAVNPSINAIVQFDREQVTRDAAELSRQQESGEKLGPLHGVPFTIKDLTAVDGLPTTFGMKPMADNIATGNAVVVDRLRGAGGLFLGKTNTPESGYYGGTDNHLYGPTHNPWKLGNSAGGSSGGASAAVAAGLGPLAEGSDGAGSVRIPSALCGVVGLKPTTGVIPQTILAGRFYNWAYHGPITRTVADNALMLDIMAGPDNADPLSIERAETSYVEAAKGDVKGLRVAWSTNLGLGHVDPEVLAVCLDALAAFEELGAQITEATPQWGNPSESMWNGIWVPGFASEYDLLDWENQRGEVDDNLIEIMHEAERLTGVDVGRADAFRGVMWDTWTTFMNDYDVLVSPTLASATFPLSQFAPSWLEGASLREQLLDWLFTYPYNMLNNPAITVPAGFTADGRPVGLQIAARHRQDALVLRTAANFEAVRPWADRKPADSLVVA</sequence>
<dbReference type="InterPro" id="IPR036928">
    <property type="entry name" value="AS_sf"/>
</dbReference>
<gene>
    <name evidence="6" type="ORF">BS297_20300</name>
    <name evidence="7" type="ORF">I3517_19440</name>
    <name evidence="8" type="ORF">QIE55_20795</name>
</gene>
<dbReference type="InterPro" id="IPR020556">
    <property type="entry name" value="Amidase_CS"/>
</dbReference>
<dbReference type="AlphaFoldDB" id="A0A0C2ZS36"/>
<comment type="catalytic activity">
    <reaction evidence="1">
        <text>a monocarboxylic acid amide + H2O = a monocarboxylate + NH4(+)</text>
        <dbReference type="Rhea" id="RHEA:12020"/>
        <dbReference type="ChEBI" id="CHEBI:15377"/>
        <dbReference type="ChEBI" id="CHEBI:28938"/>
        <dbReference type="ChEBI" id="CHEBI:35757"/>
        <dbReference type="ChEBI" id="CHEBI:83628"/>
        <dbReference type="EC" id="3.5.1.4"/>
    </reaction>
</comment>
<evidence type="ECO:0000313" key="8">
    <source>
        <dbReference type="EMBL" id="WGV47963.2"/>
    </source>
</evidence>
<evidence type="ECO:0000259" key="5">
    <source>
        <dbReference type="Pfam" id="PF01425"/>
    </source>
</evidence>